<sequence length="682" mass="73567">MTTPPPEPYAEPFFTPDPKSAAHSRITDFARWATRHRRAEGIQDPTDYQALYQWSVTDLEGFWAAVWEYFDIDATTPYERVLAEETMPGARWFPGATLNYAHHALRNLHPDAPAITALDETGAGYEITGQQVRARVASMAATLRDLGVAQGDRVVGYLPNTPHAVIAFLATASLGAVWSVCGQDYAPKAAADRFAQLQPTVLITADGYLFNGATHDRRAASLELAAALPTLNATVLVDHVGLAWPESGDSGLTVPWEDAVSRAEYLTIAPVPFDHPLWVVFSSGTTGLPKGIVHGHGGVLLEHLKTLGLHTDLGTGDRLLWYTTTHWMMWNLVVSTLLTGATTCTYDGSPVPQARPDVLWELAARHKVTVFGTSPQYLLTMAKLGIEPSVHDLSAIRVVGCTGSALPASAYPWVRDHVGAGVQLASTSGGTDIVSGFAGSASTTPVWAGELSAPSLGVTLAAYGADATPVIDQVGELVVTRPMPSMPLYFWNDPDGSRYRDAYFGAYPGVWKHGDWITLTSRGSVIVHGRSDATLNRNGVRLGSADIHDVVERLPEITEALVIGAEEPDGGYWMPLFVVLADGVALDDSLRVRIRDAIRTGASPRHVPDEILAVQALPHTKTGKKLEVPVKRLLQGAPAEQVLNPSAVDNPDLIAYFARLGAERNKRSAHDTGRRPGDHMRP</sequence>
<keyword evidence="4" id="KW-0067">ATP-binding</keyword>
<evidence type="ECO:0000256" key="3">
    <source>
        <dbReference type="ARBA" id="ARBA00022741"/>
    </source>
</evidence>
<dbReference type="PANTHER" id="PTHR42921">
    <property type="entry name" value="ACETOACETYL-COA SYNTHETASE"/>
    <property type="match status" value="1"/>
</dbReference>
<dbReference type="Pfam" id="PF00501">
    <property type="entry name" value="AMP-binding"/>
    <property type="match status" value="1"/>
</dbReference>
<dbReference type="RefSeq" id="WP_152885975.1">
    <property type="nucleotide sequence ID" value="NZ_VJZD01000020.1"/>
</dbReference>
<feature type="domain" description="AMP-binding enzyme C-terminal" evidence="7">
    <location>
        <begin position="549"/>
        <end position="624"/>
    </location>
</feature>
<dbReference type="GO" id="GO:0006629">
    <property type="term" value="P:lipid metabolic process"/>
    <property type="evidence" value="ECO:0007669"/>
    <property type="project" value="InterPro"/>
</dbReference>
<dbReference type="GO" id="GO:0030729">
    <property type="term" value="F:acetoacetate-CoA ligase activity"/>
    <property type="evidence" value="ECO:0007669"/>
    <property type="project" value="UniProtKB-EC"/>
</dbReference>
<dbReference type="InterPro" id="IPR042099">
    <property type="entry name" value="ANL_N_sf"/>
</dbReference>
<evidence type="ECO:0000256" key="4">
    <source>
        <dbReference type="ARBA" id="ARBA00022840"/>
    </source>
</evidence>
<dbReference type="SUPFAM" id="SSF56801">
    <property type="entry name" value="Acetyl-CoA synthetase-like"/>
    <property type="match status" value="1"/>
</dbReference>
<gene>
    <name evidence="9" type="ORF">FNH09_07550</name>
</gene>
<evidence type="ECO:0000313" key="9">
    <source>
        <dbReference type="EMBL" id="MPY31171.1"/>
    </source>
</evidence>
<dbReference type="Gene3D" id="3.40.50.12780">
    <property type="entry name" value="N-terminal domain of ligase-like"/>
    <property type="match status" value="1"/>
</dbReference>
<evidence type="ECO:0000259" key="6">
    <source>
        <dbReference type="Pfam" id="PF00501"/>
    </source>
</evidence>
<dbReference type="NCBIfam" id="NF002937">
    <property type="entry name" value="PRK03584.1"/>
    <property type="match status" value="1"/>
</dbReference>
<dbReference type="AlphaFoldDB" id="A0A5N8V7C5"/>
<name>A0A5N8V7C5_9ACTN</name>
<dbReference type="InterPro" id="IPR000873">
    <property type="entry name" value="AMP-dep_synth/lig_dom"/>
</dbReference>
<dbReference type="InterPro" id="IPR045851">
    <property type="entry name" value="AMP-bd_C_sf"/>
</dbReference>
<evidence type="ECO:0000313" key="10">
    <source>
        <dbReference type="Proteomes" id="UP000325849"/>
    </source>
</evidence>
<dbReference type="InterPro" id="IPR005914">
    <property type="entry name" value="Acac_CoA_synth"/>
</dbReference>
<dbReference type="InterPro" id="IPR032387">
    <property type="entry name" value="ACAS_N"/>
</dbReference>
<evidence type="ECO:0000256" key="1">
    <source>
        <dbReference type="ARBA" id="ARBA00006432"/>
    </source>
</evidence>
<organism evidence="9 10">
    <name type="scientific">Streptomyces adustus</name>
    <dbReference type="NCBI Taxonomy" id="1609272"/>
    <lineage>
        <taxon>Bacteria</taxon>
        <taxon>Bacillati</taxon>
        <taxon>Actinomycetota</taxon>
        <taxon>Actinomycetes</taxon>
        <taxon>Kitasatosporales</taxon>
        <taxon>Streptomycetaceae</taxon>
        <taxon>Streptomyces</taxon>
    </lineage>
</organism>
<feature type="region of interest" description="Disordered" evidence="5">
    <location>
        <begin position="1"/>
        <end position="21"/>
    </location>
</feature>
<dbReference type="Proteomes" id="UP000325849">
    <property type="component" value="Unassembled WGS sequence"/>
</dbReference>
<proteinExistence type="inferred from homology"/>
<feature type="domain" description="AMP-dependent synthetase/ligase" evidence="6">
    <location>
        <begin position="109"/>
        <end position="482"/>
    </location>
</feature>
<protein>
    <submittedName>
        <fullName evidence="9">Acetoacetate--CoA ligase</fullName>
        <ecNumber evidence="9">6.2.1.16</ecNumber>
    </submittedName>
</protein>
<dbReference type="Pfam" id="PF16177">
    <property type="entry name" value="ACAS_N"/>
    <property type="match status" value="1"/>
</dbReference>
<dbReference type="PROSITE" id="PS00455">
    <property type="entry name" value="AMP_BINDING"/>
    <property type="match status" value="1"/>
</dbReference>
<dbReference type="Pfam" id="PF13193">
    <property type="entry name" value="AMP-binding_C"/>
    <property type="match status" value="1"/>
</dbReference>
<accession>A0A5N8V7C5</accession>
<dbReference type="InterPro" id="IPR025110">
    <property type="entry name" value="AMP-bd_C"/>
</dbReference>
<dbReference type="GO" id="GO:0005524">
    <property type="term" value="F:ATP binding"/>
    <property type="evidence" value="ECO:0007669"/>
    <property type="project" value="UniProtKB-KW"/>
</dbReference>
<dbReference type="InterPro" id="IPR020845">
    <property type="entry name" value="AMP-binding_CS"/>
</dbReference>
<evidence type="ECO:0000256" key="2">
    <source>
        <dbReference type="ARBA" id="ARBA00022598"/>
    </source>
</evidence>
<dbReference type="PANTHER" id="PTHR42921:SF1">
    <property type="entry name" value="ACETOACETYL-COA SYNTHETASE"/>
    <property type="match status" value="1"/>
</dbReference>
<keyword evidence="2 9" id="KW-0436">Ligase</keyword>
<comment type="caution">
    <text evidence="9">The sequence shown here is derived from an EMBL/GenBank/DDBJ whole genome shotgun (WGS) entry which is preliminary data.</text>
</comment>
<dbReference type="EC" id="6.2.1.16" evidence="9"/>
<comment type="similarity">
    <text evidence="1">Belongs to the ATP-dependent AMP-binding enzyme family.</text>
</comment>
<dbReference type="EMBL" id="VJZD01000020">
    <property type="protein sequence ID" value="MPY31171.1"/>
    <property type="molecule type" value="Genomic_DNA"/>
</dbReference>
<evidence type="ECO:0000259" key="8">
    <source>
        <dbReference type="Pfam" id="PF16177"/>
    </source>
</evidence>
<evidence type="ECO:0000256" key="5">
    <source>
        <dbReference type="SAM" id="MobiDB-lite"/>
    </source>
</evidence>
<evidence type="ECO:0000259" key="7">
    <source>
        <dbReference type="Pfam" id="PF13193"/>
    </source>
</evidence>
<feature type="domain" description="Acetyl-coenzyme A synthetase N-terminal" evidence="8">
    <location>
        <begin position="48"/>
        <end position="104"/>
    </location>
</feature>
<dbReference type="OrthoDB" id="9803968at2"/>
<keyword evidence="3" id="KW-0547">Nucleotide-binding</keyword>
<dbReference type="Gene3D" id="3.30.300.30">
    <property type="match status" value="1"/>
</dbReference>
<dbReference type="NCBIfam" id="TIGR01217">
    <property type="entry name" value="ac_ac_CoA_syn"/>
    <property type="match status" value="1"/>
</dbReference>
<reference evidence="9 10" key="1">
    <citation type="submission" date="2019-07" db="EMBL/GenBank/DDBJ databases">
        <title>New species of Amycolatopsis and Streptomyces.</title>
        <authorList>
            <person name="Duangmal K."/>
            <person name="Teo W.F.A."/>
            <person name="Lipun K."/>
        </authorList>
    </citation>
    <scope>NUCLEOTIDE SEQUENCE [LARGE SCALE GENOMIC DNA]</scope>
    <source>
        <strain evidence="9 10">NBRC 109810</strain>
    </source>
</reference>
<keyword evidence="10" id="KW-1185">Reference proteome</keyword>